<comment type="function">
    <text evidence="10">Part of the ABC transporter complex MalEFGK involved in maltose/maltodextrin import. Probably responsible for the translocation of the substrate across the membrane.</text>
</comment>
<evidence type="ECO:0000313" key="13">
    <source>
        <dbReference type="Proteomes" id="UP000029622"/>
    </source>
</evidence>
<evidence type="ECO:0000256" key="10">
    <source>
        <dbReference type="RuleBase" id="RU367050"/>
    </source>
</evidence>
<dbReference type="SUPFAM" id="SSF161098">
    <property type="entry name" value="MetI-like"/>
    <property type="match status" value="1"/>
</dbReference>
<dbReference type="EMBL" id="AZTB01000028">
    <property type="protein sequence ID" value="KGG80382.1"/>
    <property type="molecule type" value="Genomic_DNA"/>
</dbReference>
<evidence type="ECO:0000256" key="9">
    <source>
        <dbReference type="RuleBase" id="RU363032"/>
    </source>
</evidence>
<reference evidence="12 13" key="1">
    <citation type="submission" date="2013-12" db="EMBL/GenBank/DDBJ databases">
        <title>Draft genome sequence of Caloranaerobacter sp. H53214.</title>
        <authorList>
            <person name="Jiang L.J."/>
            <person name="Shao Z.Z."/>
            <person name="Long M.N."/>
        </authorList>
    </citation>
    <scope>NUCLEOTIDE SEQUENCE [LARGE SCALE GENOMIC DNA]</scope>
    <source>
        <strain evidence="12 13">H53214</strain>
    </source>
</reference>
<evidence type="ECO:0000256" key="8">
    <source>
        <dbReference type="ARBA" id="ARBA00023136"/>
    </source>
</evidence>
<dbReference type="GO" id="GO:0015423">
    <property type="term" value="F:ABC-type maltose transporter activity"/>
    <property type="evidence" value="ECO:0007669"/>
    <property type="project" value="TreeGrafter"/>
</dbReference>
<dbReference type="CDD" id="cd06261">
    <property type="entry name" value="TM_PBP2"/>
    <property type="match status" value="1"/>
</dbReference>
<feature type="transmembrane region" description="Helical" evidence="9">
    <location>
        <begin position="395"/>
        <end position="418"/>
    </location>
</feature>
<evidence type="ECO:0000256" key="7">
    <source>
        <dbReference type="ARBA" id="ARBA00022989"/>
    </source>
</evidence>
<dbReference type="PROSITE" id="PS50928">
    <property type="entry name" value="ABC_TM1"/>
    <property type="match status" value="1"/>
</dbReference>
<evidence type="ECO:0000256" key="2">
    <source>
        <dbReference type="ARBA" id="ARBA00009047"/>
    </source>
</evidence>
<dbReference type="Gene3D" id="1.10.3720.10">
    <property type="entry name" value="MetI-like"/>
    <property type="match status" value="1"/>
</dbReference>
<name>A0A096BHN2_9FIRM</name>
<dbReference type="AlphaFoldDB" id="A0A096BHN2"/>
<comment type="subcellular location">
    <subcellularLocation>
        <location evidence="1 9">Cell membrane</location>
        <topology evidence="1 9">Multi-pass membrane protein</topology>
    </subcellularLocation>
</comment>
<dbReference type="RefSeq" id="WP_035163436.1">
    <property type="nucleotide sequence ID" value="NZ_AZTB01000028.1"/>
</dbReference>
<feature type="domain" description="ABC transmembrane type-1" evidence="11">
    <location>
        <begin position="197"/>
        <end position="416"/>
    </location>
</feature>
<feature type="transmembrane region" description="Helical" evidence="9">
    <location>
        <begin position="137"/>
        <end position="160"/>
    </location>
</feature>
<evidence type="ECO:0000259" key="11">
    <source>
        <dbReference type="PROSITE" id="PS50928"/>
    </source>
</evidence>
<dbReference type="Pfam" id="PF00528">
    <property type="entry name" value="BPD_transp_1"/>
    <property type="match status" value="1"/>
</dbReference>
<protein>
    <recommendedName>
        <fullName evidence="10">Maltose/maltodextrin transport system permease protein</fullName>
    </recommendedName>
</protein>
<keyword evidence="5 10" id="KW-0762">Sugar transport</keyword>
<dbReference type="InterPro" id="IPR035906">
    <property type="entry name" value="MetI-like_sf"/>
</dbReference>
<keyword evidence="6 9" id="KW-0812">Transmembrane</keyword>
<dbReference type="PANTHER" id="PTHR47314:SF1">
    <property type="entry name" value="MALTOSE_MALTODEXTRIN TRANSPORT SYSTEM PERMEASE PROTEIN MALF"/>
    <property type="match status" value="1"/>
</dbReference>
<keyword evidence="8 9" id="KW-0472">Membrane</keyword>
<organism evidence="12 13">
    <name type="scientific">Caloranaerobacter azorensis H53214</name>
    <dbReference type="NCBI Taxonomy" id="1156417"/>
    <lineage>
        <taxon>Bacteria</taxon>
        <taxon>Bacillati</taxon>
        <taxon>Bacillota</taxon>
        <taxon>Tissierellia</taxon>
        <taxon>Tissierellales</taxon>
        <taxon>Thermohalobacteraceae</taxon>
        <taxon>Caloranaerobacter</taxon>
    </lineage>
</organism>
<dbReference type="STRING" id="1156417.Y919_06605"/>
<comment type="similarity">
    <text evidence="2 10">Belongs to the binding-protein-dependent transport system permease family. MalFG subfamily.</text>
</comment>
<dbReference type="Proteomes" id="UP000029622">
    <property type="component" value="Unassembled WGS sequence"/>
</dbReference>
<keyword evidence="7 9" id="KW-1133">Transmembrane helix</keyword>
<evidence type="ECO:0000256" key="4">
    <source>
        <dbReference type="ARBA" id="ARBA00022475"/>
    </source>
</evidence>
<dbReference type="SUPFAM" id="SSF160964">
    <property type="entry name" value="MalF N-terminal region-like"/>
    <property type="match status" value="1"/>
</dbReference>
<feature type="transmembrane region" description="Helical" evidence="9">
    <location>
        <begin position="329"/>
        <end position="351"/>
    </location>
</feature>
<feature type="transmembrane region" description="Helical" evidence="9">
    <location>
        <begin position="201"/>
        <end position="224"/>
    </location>
</feature>
<evidence type="ECO:0000256" key="3">
    <source>
        <dbReference type="ARBA" id="ARBA00022448"/>
    </source>
</evidence>
<feature type="transmembrane region" description="Helical" evidence="9">
    <location>
        <begin position="285"/>
        <end position="308"/>
    </location>
</feature>
<evidence type="ECO:0000256" key="5">
    <source>
        <dbReference type="ARBA" id="ARBA00022597"/>
    </source>
</evidence>
<feature type="transmembrane region" description="Helical" evidence="9">
    <location>
        <begin position="25"/>
        <end position="46"/>
    </location>
</feature>
<sequence length="429" mass="49014">MKKSTKAALLSTVFMGLGQFYNREIIKGIIFSAFELIILIFTIPYFKHSIWGLITLGEKPLHFVNGIAQGDHSIILLIQGIISLLLIGLLIVIYIINIKDAKNTAELIERGEERRTFKEFLKYVWDKYFPMFMLTPTILAVTFVTLLPIIFTFCIAFTNYSSPYHLPPRSLVDWVGLKNFRNLVKLKIWSSTFFGVAKWTVVWAVLATITTYFGGLFLALLTNAKGIKFKRVWRSIFILPYAIPGFLSLLVMRLMFSGPGPINNLLVKFDIARISWLTDPTLAKIVILLVNMWLGSPYFMVLMSGILTNIPKDLYEAADIDGATNRQKFYKITLPMIFYQTAPYLILSFAYNFNNFNNIYLLTDGGPVNPAYKYAGHTDILVSWIYKLTLNQNQFHMAAVISIIIFFIVASISSYSFVKTKSFKEEDMI</sequence>
<keyword evidence="3 9" id="KW-0813">Transport</keyword>
<dbReference type="GO" id="GO:1990060">
    <property type="term" value="C:maltose transport complex"/>
    <property type="evidence" value="ECO:0007669"/>
    <property type="project" value="TreeGrafter"/>
</dbReference>
<dbReference type="GO" id="GO:0042956">
    <property type="term" value="P:maltodextrin transmembrane transport"/>
    <property type="evidence" value="ECO:0007669"/>
    <property type="project" value="TreeGrafter"/>
</dbReference>
<feature type="transmembrane region" description="Helical" evidence="9">
    <location>
        <begin position="74"/>
        <end position="96"/>
    </location>
</feature>
<evidence type="ECO:0000256" key="6">
    <source>
        <dbReference type="ARBA" id="ARBA00022692"/>
    </source>
</evidence>
<keyword evidence="4 10" id="KW-1003">Cell membrane</keyword>
<evidence type="ECO:0000256" key="1">
    <source>
        <dbReference type="ARBA" id="ARBA00004651"/>
    </source>
</evidence>
<accession>A0A096BHN2</accession>
<dbReference type="PANTHER" id="PTHR47314">
    <property type="entry name" value="MALTOSE/MALTODEXTRIN TRANSPORT SYSTEM PERMEASE PROTEIN MALF"/>
    <property type="match status" value="1"/>
</dbReference>
<evidence type="ECO:0000313" key="12">
    <source>
        <dbReference type="EMBL" id="KGG80382.1"/>
    </source>
</evidence>
<gene>
    <name evidence="12" type="ORF">Y919_06605</name>
</gene>
<comment type="caution">
    <text evidence="12">The sequence shown here is derived from an EMBL/GenBank/DDBJ whole genome shotgun (WGS) entry which is preliminary data.</text>
</comment>
<dbReference type="InterPro" id="IPR000515">
    <property type="entry name" value="MetI-like"/>
</dbReference>
<proteinExistence type="inferred from homology"/>
<feature type="transmembrane region" description="Helical" evidence="9">
    <location>
        <begin position="236"/>
        <end position="256"/>
    </location>
</feature>